<accession>A0A9P0DC55</accession>
<feature type="binding site" evidence="4">
    <location>
        <position position="253"/>
    </location>
    <ligand>
        <name>Mg(2+)</name>
        <dbReference type="ChEBI" id="CHEBI:18420"/>
    </ligand>
</feature>
<keyword evidence="1" id="KW-0378">Hydrolase</keyword>
<feature type="active site" description="Proton donor" evidence="2">
    <location>
        <position position="30"/>
    </location>
</feature>
<evidence type="ECO:0000256" key="2">
    <source>
        <dbReference type="PIRSR" id="PIRSR000915-1"/>
    </source>
</evidence>
<dbReference type="NCBIfam" id="TIGR01460">
    <property type="entry name" value="HAD-SF-IIA"/>
    <property type="match status" value="1"/>
</dbReference>
<reference evidence="5" key="1">
    <citation type="submission" date="2022-01" db="EMBL/GenBank/DDBJ databases">
        <authorList>
            <person name="King R."/>
        </authorList>
    </citation>
    <scope>NUCLEOTIDE SEQUENCE</scope>
</reference>
<gene>
    <name evidence="5" type="ORF">CEUTPL_LOCUS1655</name>
</gene>
<dbReference type="SUPFAM" id="SSF56784">
    <property type="entry name" value="HAD-like"/>
    <property type="match status" value="1"/>
</dbReference>
<keyword evidence="6" id="KW-1185">Reference proteome</keyword>
<comment type="cofactor">
    <cofactor evidence="4">
        <name>Mg(2+)</name>
        <dbReference type="ChEBI" id="CHEBI:18420"/>
    </cofactor>
    <text evidence="4">Divalent metal ions. Mg(2+) is the most effective.</text>
</comment>
<evidence type="ECO:0000313" key="6">
    <source>
        <dbReference type="Proteomes" id="UP001152799"/>
    </source>
</evidence>
<evidence type="ECO:0000313" key="5">
    <source>
        <dbReference type="EMBL" id="CAH1122601.1"/>
    </source>
</evidence>
<proteinExistence type="inferred from homology"/>
<dbReference type="Proteomes" id="UP001152799">
    <property type="component" value="Chromosome 1"/>
</dbReference>
<dbReference type="OrthoDB" id="413953at2759"/>
<dbReference type="InterPro" id="IPR036412">
    <property type="entry name" value="HAD-like_sf"/>
</dbReference>
<organism evidence="5 6">
    <name type="scientific">Ceutorhynchus assimilis</name>
    <name type="common">cabbage seed weevil</name>
    <dbReference type="NCBI Taxonomy" id="467358"/>
    <lineage>
        <taxon>Eukaryota</taxon>
        <taxon>Metazoa</taxon>
        <taxon>Ecdysozoa</taxon>
        <taxon>Arthropoda</taxon>
        <taxon>Hexapoda</taxon>
        <taxon>Insecta</taxon>
        <taxon>Pterygota</taxon>
        <taxon>Neoptera</taxon>
        <taxon>Endopterygota</taxon>
        <taxon>Coleoptera</taxon>
        <taxon>Polyphaga</taxon>
        <taxon>Cucujiformia</taxon>
        <taxon>Curculionidae</taxon>
        <taxon>Ceutorhynchinae</taxon>
        <taxon>Ceutorhynchus</taxon>
    </lineage>
</organism>
<comment type="similarity">
    <text evidence="1">Belongs to the HAD-like hydrolase superfamily.</text>
</comment>
<keyword evidence="4" id="KW-0460">Magnesium</keyword>
<dbReference type="EMBL" id="OU892277">
    <property type="protein sequence ID" value="CAH1122601.1"/>
    <property type="molecule type" value="Genomic_DNA"/>
</dbReference>
<feature type="active site" description="Nucleophile" evidence="2">
    <location>
        <position position="28"/>
    </location>
</feature>
<dbReference type="PANTHER" id="PTHR19288">
    <property type="entry name" value="4-NITROPHENYLPHOSPHATASE-RELATED"/>
    <property type="match status" value="1"/>
</dbReference>
<evidence type="ECO:0008006" key="7">
    <source>
        <dbReference type="Google" id="ProtNLM"/>
    </source>
</evidence>
<evidence type="ECO:0000256" key="1">
    <source>
        <dbReference type="PIRNR" id="PIRNR000915"/>
    </source>
</evidence>
<dbReference type="AlphaFoldDB" id="A0A9P0DC55"/>
<keyword evidence="4" id="KW-0479">Metal-binding</keyword>
<name>A0A9P0DC55_9CUCU</name>
<feature type="binding site" evidence="4">
    <location>
        <position position="30"/>
    </location>
    <ligand>
        <name>Mg(2+)</name>
        <dbReference type="ChEBI" id="CHEBI:18420"/>
    </ligand>
</feature>
<evidence type="ECO:0000256" key="3">
    <source>
        <dbReference type="PIRSR" id="PIRSR000915-2"/>
    </source>
</evidence>
<dbReference type="Pfam" id="PF13242">
    <property type="entry name" value="Hydrolase_like"/>
    <property type="match status" value="1"/>
</dbReference>
<protein>
    <recommendedName>
        <fullName evidence="7">Phosphoglycolate phosphatase</fullName>
    </recommendedName>
</protein>
<evidence type="ECO:0000256" key="4">
    <source>
        <dbReference type="PIRSR" id="PIRSR000915-3"/>
    </source>
</evidence>
<dbReference type="InterPro" id="IPR023214">
    <property type="entry name" value="HAD_sf"/>
</dbReference>
<dbReference type="Pfam" id="PF13344">
    <property type="entry name" value="Hydrolase_6"/>
    <property type="match status" value="1"/>
</dbReference>
<feature type="binding site" evidence="3">
    <location>
        <position position="227"/>
    </location>
    <ligand>
        <name>substrate</name>
    </ligand>
</feature>
<dbReference type="Gene3D" id="3.40.50.1000">
    <property type="entry name" value="HAD superfamily/HAD-like"/>
    <property type="match status" value="2"/>
</dbReference>
<dbReference type="GO" id="GO:0046872">
    <property type="term" value="F:metal ion binding"/>
    <property type="evidence" value="ECO:0007669"/>
    <property type="project" value="UniProtKB-KW"/>
</dbReference>
<dbReference type="PANTHER" id="PTHR19288:SF4">
    <property type="entry name" value="RE04130P-RELATED"/>
    <property type="match status" value="1"/>
</dbReference>
<dbReference type="PIRSF" id="PIRSF000915">
    <property type="entry name" value="PGP-type_phosphatase"/>
    <property type="match status" value="1"/>
</dbReference>
<dbReference type="InterPro" id="IPR006357">
    <property type="entry name" value="HAD-SF_hydro_IIA"/>
</dbReference>
<dbReference type="GO" id="GO:0005737">
    <property type="term" value="C:cytoplasm"/>
    <property type="evidence" value="ECO:0007669"/>
    <property type="project" value="TreeGrafter"/>
</dbReference>
<feature type="binding site" evidence="4">
    <location>
        <position position="28"/>
    </location>
    <ligand>
        <name>Mg(2+)</name>
        <dbReference type="ChEBI" id="CHEBI:18420"/>
    </ligand>
</feature>
<dbReference type="GO" id="GO:0016791">
    <property type="term" value="F:phosphatase activity"/>
    <property type="evidence" value="ECO:0007669"/>
    <property type="project" value="TreeGrafter"/>
</dbReference>
<sequence>MSRLQWINELSEDEVQNIVESVDIVLFDVDGVLLHNRKVISGSDNAVMKLRKLGKIIGFVTNNTLKSLTDFTKALEPFGAKAEEIVNPTQTLLAYLKKIDFKQDIFGVCCNVLKECLRDEGYNVIDYQDIQKTPLQETFVAVKEMSYKTLEVCQNVGLVHVDSDFNRNYGTLQAAQIILNNNKDVILTSGARDDDLPIDEKLMGIGSKYFIDTLERFTGRQAIKMSKPDKEIRDMVISKFKITDSSRVLMVGDSILSDIAFGVASRFKTLLILSGILPQTQIAITDNQEIKPNFVAHGLEELYQKIINM</sequence>